<comment type="caution">
    <text evidence="2">The sequence shown here is derived from an EMBL/GenBank/DDBJ whole genome shotgun (WGS) entry which is preliminary data.</text>
</comment>
<gene>
    <name evidence="2" type="ORF">S12H4_06609</name>
</gene>
<dbReference type="AlphaFoldDB" id="X1S532"/>
<evidence type="ECO:0000256" key="1">
    <source>
        <dbReference type="SAM" id="Phobius"/>
    </source>
</evidence>
<keyword evidence="1" id="KW-0472">Membrane</keyword>
<evidence type="ECO:0000313" key="2">
    <source>
        <dbReference type="EMBL" id="GAI70530.1"/>
    </source>
</evidence>
<sequence length="49" mass="5317">MRGNGMVTEGDFIPLWLLVAVGTVIFFGVLKYCRAPKDDGLSANQFIVG</sequence>
<dbReference type="EMBL" id="BARW01002346">
    <property type="protein sequence ID" value="GAI70530.1"/>
    <property type="molecule type" value="Genomic_DNA"/>
</dbReference>
<accession>X1S532</accession>
<protein>
    <submittedName>
        <fullName evidence="2">Uncharacterized protein</fullName>
    </submittedName>
</protein>
<organism evidence="2">
    <name type="scientific">marine sediment metagenome</name>
    <dbReference type="NCBI Taxonomy" id="412755"/>
    <lineage>
        <taxon>unclassified sequences</taxon>
        <taxon>metagenomes</taxon>
        <taxon>ecological metagenomes</taxon>
    </lineage>
</organism>
<keyword evidence="1" id="KW-0812">Transmembrane</keyword>
<keyword evidence="1" id="KW-1133">Transmembrane helix</keyword>
<reference evidence="2" key="1">
    <citation type="journal article" date="2014" name="Front. Microbiol.">
        <title>High frequency of phylogenetically diverse reductive dehalogenase-homologous genes in deep subseafloor sedimentary metagenomes.</title>
        <authorList>
            <person name="Kawai M."/>
            <person name="Futagami T."/>
            <person name="Toyoda A."/>
            <person name="Takaki Y."/>
            <person name="Nishi S."/>
            <person name="Hori S."/>
            <person name="Arai W."/>
            <person name="Tsubouchi T."/>
            <person name="Morono Y."/>
            <person name="Uchiyama I."/>
            <person name="Ito T."/>
            <person name="Fujiyama A."/>
            <person name="Inagaki F."/>
            <person name="Takami H."/>
        </authorList>
    </citation>
    <scope>NUCLEOTIDE SEQUENCE</scope>
    <source>
        <strain evidence="2">Expedition CK06-06</strain>
    </source>
</reference>
<proteinExistence type="predicted"/>
<name>X1S532_9ZZZZ</name>
<feature type="non-terminal residue" evidence="2">
    <location>
        <position position="49"/>
    </location>
</feature>
<feature type="transmembrane region" description="Helical" evidence="1">
    <location>
        <begin position="12"/>
        <end position="30"/>
    </location>
</feature>